<evidence type="ECO:0000256" key="3">
    <source>
        <dbReference type="ARBA" id="ARBA00022723"/>
    </source>
</evidence>
<evidence type="ECO:0000256" key="4">
    <source>
        <dbReference type="ARBA" id="ARBA00022741"/>
    </source>
</evidence>
<keyword evidence="5" id="KW-0067">ATP-binding</keyword>
<keyword evidence="8" id="KW-0051">Antiviral defense</keyword>
<evidence type="ECO:0000256" key="7">
    <source>
        <dbReference type="ARBA" id="ARBA00023080"/>
    </source>
</evidence>
<dbReference type="GO" id="GO:0009117">
    <property type="term" value="P:nucleotide metabolic process"/>
    <property type="evidence" value="ECO:0007669"/>
    <property type="project" value="UniProtKB-KW"/>
</dbReference>
<keyword evidence="7" id="KW-0546">Nucleotide metabolism</keyword>
<evidence type="ECO:0000256" key="10">
    <source>
        <dbReference type="ARBA" id="ARBA00044145"/>
    </source>
</evidence>
<dbReference type="GO" id="GO:0140701">
    <property type="term" value="F:3',3'-cyclic GMP-AMP synthase activity"/>
    <property type="evidence" value="ECO:0007669"/>
    <property type="project" value="InterPro"/>
</dbReference>
<dbReference type="GO" id="GO:0005524">
    <property type="term" value="F:ATP binding"/>
    <property type="evidence" value="ECO:0007669"/>
    <property type="project" value="UniProtKB-KW"/>
</dbReference>
<proteinExistence type="predicted"/>
<accession>A0A371JRX4</accession>
<keyword evidence="14" id="KW-1185">Reference proteome</keyword>
<evidence type="ECO:0000256" key="1">
    <source>
        <dbReference type="ARBA" id="ARBA00022679"/>
    </source>
</evidence>
<dbReference type="GO" id="GO:0005525">
    <property type="term" value="F:GTP binding"/>
    <property type="evidence" value="ECO:0007669"/>
    <property type="project" value="UniProtKB-KW"/>
</dbReference>
<evidence type="ECO:0000256" key="6">
    <source>
        <dbReference type="ARBA" id="ARBA00022842"/>
    </source>
</evidence>
<evidence type="ECO:0000313" key="14">
    <source>
        <dbReference type="Proteomes" id="UP000261828"/>
    </source>
</evidence>
<comment type="catalytic activity">
    <reaction evidence="11">
        <text>GTP + ATP = 3',3'-cGAMP + 2 diphosphate</text>
        <dbReference type="Rhea" id="RHEA:35647"/>
        <dbReference type="ChEBI" id="CHEBI:30616"/>
        <dbReference type="ChEBI" id="CHEBI:33019"/>
        <dbReference type="ChEBI" id="CHEBI:37565"/>
        <dbReference type="ChEBI" id="CHEBI:71501"/>
    </reaction>
    <physiologicalReaction direction="left-to-right" evidence="11">
        <dbReference type="Rhea" id="RHEA:35648"/>
    </physiologicalReaction>
</comment>
<dbReference type="Proteomes" id="UP000261828">
    <property type="component" value="Unassembled WGS sequence"/>
</dbReference>
<keyword evidence="4" id="KW-0547">Nucleotide-binding</keyword>
<dbReference type="GO" id="GO:0046872">
    <property type="term" value="F:metal ion binding"/>
    <property type="evidence" value="ECO:0007669"/>
    <property type="project" value="UniProtKB-KW"/>
</dbReference>
<evidence type="ECO:0000256" key="2">
    <source>
        <dbReference type="ARBA" id="ARBA00022695"/>
    </source>
</evidence>
<feature type="domain" description="Cyclic GMP-AMP synthase DncV-like nucleotidyltransferase" evidence="12">
    <location>
        <begin position="56"/>
        <end position="135"/>
    </location>
</feature>
<dbReference type="NCBIfam" id="NF041078">
    <property type="entry name" value="cGAS"/>
    <property type="match status" value="1"/>
</dbReference>
<dbReference type="EMBL" id="QTJX01000002">
    <property type="protein sequence ID" value="RDY60216.1"/>
    <property type="molecule type" value="Genomic_DNA"/>
</dbReference>
<dbReference type="InterPro" id="IPR047805">
    <property type="entry name" value="GAMP_synthase"/>
</dbReference>
<gene>
    <name evidence="13" type="ORF">DX873_12890</name>
</gene>
<dbReference type="Pfam" id="PF21654">
    <property type="entry name" value="DncV-like_NTFase"/>
    <property type="match status" value="1"/>
</dbReference>
<evidence type="ECO:0000256" key="5">
    <source>
        <dbReference type="ARBA" id="ARBA00022840"/>
    </source>
</evidence>
<keyword evidence="6" id="KW-0460">Magnesium</keyword>
<comment type="caution">
    <text evidence="13">The sequence shown here is derived from an EMBL/GenBank/DDBJ whole genome shotgun (WGS) entry which is preliminary data.</text>
</comment>
<sequence length="337" mass="39092">MSGVSNMANLHDTFIEFNDIIYLSPTKKAELRTSRNSIRDDITKYFNEKRDKHTVKYKGQGSFSTNTCILPISGEYDVDDGVYIFGKEEDRPTPQTAHNWIYEAVKDRTNQNTIDKNTCVRVQYARNYHVDLPIYYKTTDTENEFFYDSEDIPELAHKSKGWIQSDPYAFRKWFDGEASGKDQLKRIIRYLKAWTDNKSHLKLPSGMVFTILAVEHYVPMDRDDEALLKTLENIQGAIDDTRSWSASYSCYRPTIDTKENLMDKYASDTRKKNFLDALDSFIISGRQALELKSKKDACAKWQRHLGNRFPCSNIQEDDKDLAKTFVVPDVIRDNKSA</sequence>
<organism evidence="13 14">
    <name type="scientific">Flagellimonas nanhaiensis</name>
    <dbReference type="NCBI Taxonomy" id="2292706"/>
    <lineage>
        <taxon>Bacteria</taxon>
        <taxon>Pseudomonadati</taxon>
        <taxon>Bacteroidota</taxon>
        <taxon>Flavobacteriia</taxon>
        <taxon>Flavobacteriales</taxon>
        <taxon>Flavobacteriaceae</taxon>
        <taxon>Flagellimonas</taxon>
    </lineage>
</organism>
<evidence type="ECO:0000256" key="8">
    <source>
        <dbReference type="ARBA" id="ARBA00023118"/>
    </source>
</evidence>
<evidence type="ECO:0000313" key="13">
    <source>
        <dbReference type="EMBL" id="RDY60216.1"/>
    </source>
</evidence>
<name>A0A371JRX4_9FLAO</name>
<protein>
    <recommendedName>
        <fullName evidence="10">Cyclic GMP-AMP synthase</fullName>
    </recommendedName>
</protein>
<keyword evidence="3" id="KW-0479">Metal-binding</keyword>
<evidence type="ECO:0000259" key="12">
    <source>
        <dbReference type="Pfam" id="PF21654"/>
    </source>
</evidence>
<reference evidence="13 14" key="1">
    <citation type="submission" date="2018-08" db="EMBL/GenBank/DDBJ databases">
        <title>Muricauda nanhaiensis sp. nov., isolated from seawater of the South China Sea.</title>
        <authorList>
            <person name="Dang Y."/>
        </authorList>
    </citation>
    <scope>NUCLEOTIDE SEQUENCE [LARGE SCALE GENOMIC DNA]</scope>
    <source>
        <strain evidence="13 14">SM1704</strain>
    </source>
</reference>
<dbReference type="GO" id="GO:0051607">
    <property type="term" value="P:defense response to virus"/>
    <property type="evidence" value="ECO:0007669"/>
    <property type="project" value="UniProtKB-KW"/>
</dbReference>
<keyword evidence="1" id="KW-0808">Transferase</keyword>
<keyword evidence="9" id="KW-0342">GTP-binding</keyword>
<dbReference type="InterPro" id="IPR048445">
    <property type="entry name" value="DncV-like_NTFase"/>
</dbReference>
<dbReference type="AlphaFoldDB" id="A0A371JRX4"/>
<evidence type="ECO:0000256" key="9">
    <source>
        <dbReference type="ARBA" id="ARBA00023134"/>
    </source>
</evidence>
<evidence type="ECO:0000256" key="11">
    <source>
        <dbReference type="ARBA" id="ARBA00048304"/>
    </source>
</evidence>
<keyword evidence="2" id="KW-0548">Nucleotidyltransferase</keyword>